<keyword evidence="4" id="KW-0131">Cell cycle</keyword>
<evidence type="ECO:0000313" key="8">
    <source>
        <dbReference type="Proteomes" id="UP000006545"/>
    </source>
</evidence>
<feature type="region of interest" description="Disordered" evidence="5">
    <location>
        <begin position="395"/>
        <end position="470"/>
    </location>
</feature>
<sequence>MSYNEDLYTAIDLGSATIRGMVGTKKDGKVLPIAIAEVPTSNAIRKGVVNNMEELHNKLKVLIDRLNEQLPDQHTEIKKVYVGFGGKSLMSRSYKINHKMDNPDGEEISDYHINLINERVKNYRLNAHEVLDVSDPYCLVDGRVERNIKGLLCTEFSIHFNLITTRSSNVNFIRMAIEDRLGLELEAILPSPCCEADVLLYPDAKTLGVALVNIGAGTSSVAIYKNDTLKCLRVIPFGSKNITNDLMSLHITYPEAEKIKLEEAHPFTDAYDDESITLRTADGSREREIKMRDINSLVTARMKEITANVFRVIRDFEAGARLGSGIVLAGQGALMRGFINYLQNESKFVSLAREFNDKVYKDDTPLSSDVDYAGCAGLIYRADVNCVGSIDIPQTTVSPSSKVSRPAQPAAVQADSPKEAPEETTSTAAPQEAPEQHPQQQAQTSLFDLPDIDQPHKATKREPKSAKRKKSFNWFSKIKDVLTNDDID</sequence>
<dbReference type="SUPFAM" id="SSF53067">
    <property type="entry name" value="Actin-like ATPase domain"/>
    <property type="match status" value="2"/>
</dbReference>
<evidence type="ECO:0000256" key="4">
    <source>
        <dbReference type="ARBA" id="ARBA00023306"/>
    </source>
</evidence>
<feature type="domain" description="SHS2" evidence="6">
    <location>
        <begin position="8"/>
        <end position="199"/>
    </location>
</feature>
<dbReference type="Pfam" id="PF14450">
    <property type="entry name" value="FtsA"/>
    <property type="match status" value="1"/>
</dbReference>
<dbReference type="AlphaFoldDB" id="F4KM64"/>
<keyword evidence="2 7" id="KW-0132">Cell division</keyword>
<dbReference type="InterPro" id="IPR003494">
    <property type="entry name" value="SHS2_FtsA"/>
</dbReference>
<name>F4KM64_PORAD</name>
<dbReference type="GO" id="GO:0032153">
    <property type="term" value="C:cell division site"/>
    <property type="evidence" value="ECO:0007669"/>
    <property type="project" value="TreeGrafter"/>
</dbReference>
<feature type="compositionally biased region" description="Basic and acidic residues" evidence="5">
    <location>
        <begin position="453"/>
        <end position="465"/>
    </location>
</feature>
<dbReference type="GO" id="GO:0051301">
    <property type="term" value="P:cell division"/>
    <property type="evidence" value="ECO:0007669"/>
    <property type="project" value="UniProtKB-KW"/>
</dbReference>
<dbReference type="HOGENOM" id="CLU_037850_4_0_10"/>
<reference evidence="8" key="1">
    <citation type="submission" date="2011-04" db="EMBL/GenBank/DDBJ databases">
        <title>The complete genome of Porphyromonas asaccharolytica DSM 20707.</title>
        <authorList>
            <person name="Lucas S."/>
            <person name="Han J."/>
            <person name="Lapidus A."/>
            <person name="Bruce D."/>
            <person name="Goodwin L."/>
            <person name="Pitluck S."/>
            <person name="Peters L."/>
            <person name="Kyrpides N."/>
            <person name="Mavromatis K."/>
            <person name="Ivanova N."/>
            <person name="Ovchinnikova G."/>
            <person name="Pagani I."/>
            <person name="Lu M."/>
            <person name="Detter J.C."/>
            <person name="Tapia R."/>
            <person name="Han C."/>
            <person name="Land M."/>
            <person name="Hauser L."/>
            <person name="Markowitz V."/>
            <person name="Cheng J.-F."/>
            <person name="Hugenholtz P."/>
            <person name="Woyke T."/>
            <person name="Wu D."/>
            <person name="Gronow S."/>
            <person name="Wellnitz S."/>
            <person name="Brambilla E."/>
            <person name="Klenk H.-P."/>
            <person name="Eisen J.A."/>
        </authorList>
    </citation>
    <scope>NUCLEOTIDE SEQUENCE [LARGE SCALE GENOMIC DNA]</scope>
    <source>
        <strain evidence="8">ATCC 25260 / DSM 20707 / VPI 4198</strain>
    </source>
</reference>
<dbReference type="Proteomes" id="UP000006545">
    <property type="component" value="Chromosome"/>
</dbReference>
<dbReference type="PANTHER" id="PTHR32432:SF4">
    <property type="entry name" value="CELL DIVISION PROTEIN FTSA"/>
    <property type="match status" value="1"/>
</dbReference>
<keyword evidence="3" id="KW-0472">Membrane</keyword>
<feature type="compositionally biased region" description="Low complexity" evidence="5">
    <location>
        <begin position="428"/>
        <end position="443"/>
    </location>
</feature>
<organism evidence="7 8">
    <name type="scientific">Porphyromonas asaccharolytica (strain ATCC 25260 / DSM 20707 / BCRC 10618 / CCUG 7834 / JCM 6326 / LMG 13178 / VPI 4198 / B440)</name>
    <name type="common">Bacteroides asaccharolyticus</name>
    <dbReference type="NCBI Taxonomy" id="879243"/>
    <lineage>
        <taxon>Bacteria</taxon>
        <taxon>Pseudomonadati</taxon>
        <taxon>Bacteroidota</taxon>
        <taxon>Bacteroidia</taxon>
        <taxon>Bacteroidales</taxon>
        <taxon>Porphyromonadaceae</taxon>
        <taxon>Porphyromonas</taxon>
    </lineage>
</organism>
<evidence type="ECO:0000256" key="5">
    <source>
        <dbReference type="SAM" id="MobiDB-lite"/>
    </source>
</evidence>
<dbReference type="PIRSF" id="PIRSF003101">
    <property type="entry name" value="FtsA"/>
    <property type="match status" value="1"/>
</dbReference>
<evidence type="ECO:0000256" key="3">
    <source>
        <dbReference type="ARBA" id="ARBA00023136"/>
    </source>
</evidence>
<dbReference type="SMART" id="SM00842">
    <property type="entry name" value="FtsA"/>
    <property type="match status" value="1"/>
</dbReference>
<dbReference type="EMBL" id="CP002689">
    <property type="protein sequence ID" value="AEE13230.1"/>
    <property type="molecule type" value="Genomic_DNA"/>
</dbReference>
<dbReference type="InterPro" id="IPR020823">
    <property type="entry name" value="Cell_div_FtsA"/>
</dbReference>
<evidence type="ECO:0000256" key="1">
    <source>
        <dbReference type="ARBA" id="ARBA00022475"/>
    </source>
</evidence>
<dbReference type="eggNOG" id="COG0849">
    <property type="taxonomic scope" value="Bacteria"/>
</dbReference>
<evidence type="ECO:0000313" key="7">
    <source>
        <dbReference type="EMBL" id="AEE13230.1"/>
    </source>
</evidence>
<keyword evidence="1" id="KW-1003">Cell membrane</keyword>
<dbReference type="Gene3D" id="3.30.420.40">
    <property type="match status" value="2"/>
</dbReference>
<keyword evidence="8" id="KW-1185">Reference proteome</keyword>
<dbReference type="OrthoDB" id="9768127at2"/>
<gene>
    <name evidence="7" type="ordered locus">Poras_1290</name>
</gene>
<dbReference type="KEGG" id="pah:Poras_1290"/>
<dbReference type="PANTHER" id="PTHR32432">
    <property type="entry name" value="CELL DIVISION PROTEIN FTSA-RELATED"/>
    <property type="match status" value="1"/>
</dbReference>
<accession>F4KM64</accession>
<protein>
    <submittedName>
        <fullName evidence="7">Cell division protein FtsA</fullName>
    </submittedName>
</protein>
<evidence type="ECO:0000259" key="6">
    <source>
        <dbReference type="SMART" id="SM00842"/>
    </source>
</evidence>
<proteinExistence type="predicted"/>
<dbReference type="GO" id="GO:0009898">
    <property type="term" value="C:cytoplasmic side of plasma membrane"/>
    <property type="evidence" value="ECO:0007669"/>
    <property type="project" value="TreeGrafter"/>
</dbReference>
<dbReference type="STRING" id="879243.Poras_1290"/>
<dbReference type="InterPro" id="IPR043129">
    <property type="entry name" value="ATPase_NBD"/>
</dbReference>
<evidence type="ECO:0000256" key="2">
    <source>
        <dbReference type="ARBA" id="ARBA00022618"/>
    </source>
</evidence>
<dbReference type="InterPro" id="IPR050696">
    <property type="entry name" value="FtsA/MreB"/>
</dbReference>
<dbReference type="RefSeq" id="WP_004331617.1">
    <property type="nucleotide sequence ID" value="NC_015501.1"/>
</dbReference>